<dbReference type="InterPro" id="IPR017144">
    <property type="entry name" value="Xaa-Arg_dipeptidase"/>
</dbReference>
<dbReference type="PANTHER" id="PTHR30575:SF0">
    <property type="entry name" value="XAA-ARG DIPEPTIDASE"/>
    <property type="match status" value="1"/>
</dbReference>
<evidence type="ECO:0000313" key="4">
    <source>
        <dbReference type="EMBL" id="CDS10946.1"/>
    </source>
</evidence>
<dbReference type="PANTHER" id="PTHR30575">
    <property type="entry name" value="PEPTIDASE M20"/>
    <property type="match status" value="1"/>
</dbReference>
<dbReference type="GO" id="GO:0016805">
    <property type="term" value="F:dipeptidase activity"/>
    <property type="evidence" value="ECO:0007669"/>
    <property type="project" value="InterPro"/>
</dbReference>
<accession>A0A077WTL9</accession>
<dbReference type="InterPro" id="IPR011650">
    <property type="entry name" value="Peptidase_M20_dimer"/>
</dbReference>
<sequence length="398" mass="43159">MNAIVEKTIVDTIEAASHELRAISLELYEHPETGEHEYRACQLLTDYLEGKGFKVTREAAGMPTAFMAEYSNSMNGRRVGFCSEYDALPGIGQACGHELIAISGLACALATKTLLEQNLIQGTVVLYGTPAEESTSGKITFVQQGLVKDRVDVAMMIHPGPGDGLYMKCLAIDTVTVEYFGRAAHAGATPWEGINAVDAMMQAWDNISMLRQQTLTTNRIHGIITDGGKSANVIPDYASCTFLARSVTKEQLAELKIKMENCIKAAAVATGCQVKLQWSPKGPTDDVFQNEPLAETYKHFMEAQGIKFFPKSLEESVVSGSTDMGNFSYAVPTIHPGFSIGTTASNHTIEFAKASITEKAHKSTLIAAECLAKTAASVFLDDQLYQQARAFFNKGKSQ</sequence>
<evidence type="ECO:0000256" key="2">
    <source>
        <dbReference type="PIRNR" id="PIRNR037226"/>
    </source>
</evidence>
<proteinExistence type="inferred from homology"/>
<dbReference type="InterPro" id="IPR036264">
    <property type="entry name" value="Bact_exopeptidase_dim_dom"/>
</dbReference>
<protein>
    <recommendedName>
        <fullName evidence="2">Peptidase M20 domain-containing protein 2</fullName>
    </recommendedName>
</protein>
<dbReference type="CDD" id="cd05672">
    <property type="entry name" value="M20_ACY1L2-like"/>
    <property type="match status" value="1"/>
</dbReference>
<reference evidence="4" key="1">
    <citation type="journal article" date="2014" name="Genome Announc.">
        <title>De novo whole-genome sequence and genome annotation of Lichtheimia ramosa.</title>
        <authorList>
            <person name="Linde J."/>
            <person name="Schwartze V."/>
            <person name="Binder U."/>
            <person name="Lass-Florl C."/>
            <person name="Voigt K."/>
            <person name="Horn F."/>
        </authorList>
    </citation>
    <scope>NUCLEOTIDE SEQUENCE</scope>
    <source>
        <strain evidence="4">JMRC FSU:6197</strain>
    </source>
</reference>
<dbReference type="EMBL" id="LK023346">
    <property type="protein sequence ID" value="CDS10946.1"/>
    <property type="molecule type" value="Genomic_DNA"/>
</dbReference>
<gene>
    <name evidence="4" type="ORF">LRAMOSA03211</name>
</gene>
<dbReference type="InterPro" id="IPR052030">
    <property type="entry name" value="Peptidase_M20/M20A_hydrolases"/>
</dbReference>
<dbReference type="NCBIfam" id="TIGR01891">
    <property type="entry name" value="amidohydrolases"/>
    <property type="match status" value="1"/>
</dbReference>
<dbReference type="AlphaFoldDB" id="A0A077WTL9"/>
<dbReference type="PIRSF" id="PIRSF037226">
    <property type="entry name" value="Amidohydrolase_ACY1L2_prd"/>
    <property type="match status" value="1"/>
</dbReference>
<dbReference type="SUPFAM" id="SSF53187">
    <property type="entry name" value="Zn-dependent exopeptidases"/>
    <property type="match status" value="1"/>
</dbReference>
<evidence type="ECO:0000256" key="1">
    <source>
        <dbReference type="ARBA" id="ARBA00006247"/>
    </source>
</evidence>
<comment type="similarity">
    <text evidence="1 2">Belongs to the peptidase M20A family.</text>
</comment>
<organism evidence="4">
    <name type="scientific">Lichtheimia ramosa</name>
    <dbReference type="NCBI Taxonomy" id="688394"/>
    <lineage>
        <taxon>Eukaryota</taxon>
        <taxon>Fungi</taxon>
        <taxon>Fungi incertae sedis</taxon>
        <taxon>Mucoromycota</taxon>
        <taxon>Mucoromycotina</taxon>
        <taxon>Mucoromycetes</taxon>
        <taxon>Mucorales</taxon>
        <taxon>Lichtheimiaceae</taxon>
        <taxon>Lichtheimia</taxon>
    </lineage>
</organism>
<dbReference type="Gene3D" id="3.40.630.10">
    <property type="entry name" value="Zn peptidases"/>
    <property type="match status" value="1"/>
</dbReference>
<evidence type="ECO:0000259" key="3">
    <source>
        <dbReference type="Pfam" id="PF07687"/>
    </source>
</evidence>
<dbReference type="Pfam" id="PF01546">
    <property type="entry name" value="Peptidase_M20"/>
    <property type="match status" value="1"/>
</dbReference>
<dbReference type="OrthoDB" id="6119954at2759"/>
<dbReference type="Pfam" id="PF07687">
    <property type="entry name" value="M20_dimer"/>
    <property type="match status" value="1"/>
</dbReference>
<dbReference type="FunFam" id="3.30.70.360:FF:000004">
    <property type="entry name" value="Peptidase M20 domain-containing protein 2"/>
    <property type="match status" value="1"/>
</dbReference>
<dbReference type="InterPro" id="IPR002933">
    <property type="entry name" value="Peptidase_M20"/>
</dbReference>
<name>A0A077WTL9_9FUNG</name>
<feature type="domain" description="Peptidase M20 dimerisation" evidence="3">
    <location>
        <begin position="174"/>
        <end position="268"/>
    </location>
</feature>
<dbReference type="SUPFAM" id="SSF55031">
    <property type="entry name" value="Bacterial exopeptidase dimerisation domain"/>
    <property type="match status" value="1"/>
</dbReference>
<dbReference type="InterPro" id="IPR017439">
    <property type="entry name" value="Amidohydrolase"/>
</dbReference>
<dbReference type="Gene3D" id="3.30.70.360">
    <property type="match status" value="1"/>
</dbReference>